<evidence type="ECO:0000256" key="1">
    <source>
        <dbReference type="SAM" id="Coils"/>
    </source>
</evidence>
<reference evidence="6 7" key="1">
    <citation type="journal article" date="2013" name="Genome Announc.">
        <title>Draft Genome Sequence of Sphingobium lactosutens Strain DS20T, Isolated from a Hexachlorocyclohexane Dumpsite.</title>
        <authorList>
            <person name="Kumar R."/>
            <person name="Dwivedi V."/>
            <person name="Negi V."/>
            <person name="Khurana J.P."/>
            <person name="Lal R."/>
        </authorList>
    </citation>
    <scope>NUCLEOTIDE SEQUENCE [LARGE SCALE GENOMIC DNA]</scope>
    <source>
        <strain evidence="6 7">DS20</strain>
    </source>
</reference>
<dbReference type="EMBL" id="ATDP01000081">
    <property type="protein sequence ID" value="EQB15930.1"/>
    <property type="molecule type" value="Genomic_DNA"/>
</dbReference>
<gene>
    <name evidence="6" type="ORF">RLDS_09440</name>
</gene>
<feature type="coiled-coil region" evidence="1">
    <location>
        <begin position="203"/>
        <end position="237"/>
    </location>
</feature>
<evidence type="ECO:0000259" key="5">
    <source>
        <dbReference type="Pfam" id="PF25954"/>
    </source>
</evidence>
<keyword evidence="3" id="KW-1133">Transmembrane helix</keyword>
<feature type="region of interest" description="Disordered" evidence="2">
    <location>
        <begin position="1"/>
        <end position="33"/>
    </location>
</feature>
<dbReference type="eggNOG" id="COG1566">
    <property type="taxonomic scope" value="Bacteria"/>
</dbReference>
<keyword evidence="1" id="KW-0175">Coiled coil</keyword>
<sequence length="403" mass="42822">MADNESGADAPGSAQEDGSPKDREGHETDTSSKMSALKKPWLRIALGVTVVLALIGGAAWIIEYLTVGRYQQDTDNAYIQADVVTVSPRVAGYVEKVFVTDNQQVKAGQPLLQIAARDYSAQAEQISAQIDVSLANIDAANAQIGEQQAAIDRARSDLAAAQSSAAFAQGEVSRYAPLAATGAESRERLTELQDRGRQARDQVSGARAALSSAERRIATLQAQVKQAQSQGKASRAQLAAANVNVQATLVRASVDGRVGDKTVRVGQFVQPGTRMMSVVPQQNAYIVANFKETQVGLMRAGQPVTFEVDALPGVEIHGRVDSIAPGTGAQFSILPPLNATGNFTKIVQRIPVRLAIDASPEVRGLLVPGMSVEASVDTRSGKSVFDRARRDQARHAERSGARE</sequence>
<keyword evidence="3" id="KW-0472">Membrane</keyword>
<evidence type="ECO:0000313" key="7">
    <source>
        <dbReference type="Proteomes" id="UP000015531"/>
    </source>
</evidence>
<dbReference type="Proteomes" id="UP000015531">
    <property type="component" value="Unassembled WGS sequence"/>
</dbReference>
<proteinExistence type="predicted"/>
<feature type="compositionally biased region" description="Basic and acidic residues" evidence="2">
    <location>
        <begin position="384"/>
        <end position="403"/>
    </location>
</feature>
<dbReference type="SUPFAM" id="SSF111369">
    <property type="entry name" value="HlyD-like secretion proteins"/>
    <property type="match status" value="2"/>
</dbReference>
<evidence type="ECO:0000259" key="4">
    <source>
        <dbReference type="Pfam" id="PF25917"/>
    </source>
</evidence>
<dbReference type="RefSeq" id="WP_021225625.1">
    <property type="nucleotide sequence ID" value="NZ_ATDP01000081.1"/>
</dbReference>
<name>T0IVS0_9SPHN</name>
<dbReference type="InterPro" id="IPR050739">
    <property type="entry name" value="MFP"/>
</dbReference>
<dbReference type="PRINTS" id="PR01490">
    <property type="entry name" value="RTXTOXIND"/>
</dbReference>
<dbReference type="InterPro" id="IPR058625">
    <property type="entry name" value="MdtA-like_BSH"/>
</dbReference>
<protein>
    <submittedName>
        <fullName evidence="6">Uncharacterized protein</fullName>
    </submittedName>
</protein>
<keyword evidence="7" id="KW-1185">Reference proteome</keyword>
<dbReference type="Gene3D" id="2.40.30.170">
    <property type="match status" value="1"/>
</dbReference>
<evidence type="ECO:0000256" key="3">
    <source>
        <dbReference type="SAM" id="Phobius"/>
    </source>
</evidence>
<feature type="compositionally biased region" description="Basic and acidic residues" evidence="2">
    <location>
        <begin position="18"/>
        <end position="30"/>
    </location>
</feature>
<accession>T0IVS0</accession>
<dbReference type="Gene3D" id="2.40.50.100">
    <property type="match status" value="1"/>
</dbReference>
<dbReference type="Gene3D" id="1.10.287.470">
    <property type="entry name" value="Helix hairpin bin"/>
    <property type="match status" value="2"/>
</dbReference>
<dbReference type="PANTHER" id="PTHR30386">
    <property type="entry name" value="MEMBRANE FUSION SUBUNIT OF EMRAB-TOLC MULTIDRUG EFFLUX PUMP"/>
    <property type="match status" value="1"/>
</dbReference>
<dbReference type="Pfam" id="PF25954">
    <property type="entry name" value="Beta-barrel_RND_2"/>
    <property type="match status" value="1"/>
</dbReference>
<dbReference type="InterPro" id="IPR058792">
    <property type="entry name" value="Beta-barrel_RND_2"/>
</dbReference>
<feature type="domain" description="CusB-like beta-barrel" evidence="5">
    <location>
        <begin position="286"/>
        <end position="327"/>
    </location>
</feature>
<evidence type="ECO:0000313" key="6">
    <source>
        <dbReference type="EMBL" id="EQB15930.1"/>
    </source>
</evidence>
<dbReference type="OrthoDB" id="9811754at2"/>
<dbReference type="PATRIC" id="fig|1331060.3.peg.1798"/>
<organism evidence="6 7">
    <name type="scientific">Sphingobium lactosutens DS20</name>
    <dbReference type="NCBI Taxonomy" id="1331060"/>
    <lineage>
        <taxon>Bacteria</taxon>
        <taxon>Pseudomonadati</taxon>
        <taxon>Pseudomonadota</taxon>
        <taxon>Alphaproteobacteria</taxon>
        <taxon>Sphingomonadales</taxon>
        <taxon>Sphingomonadaceae</taxon>
        <taxon>Sphingobium</taxon>
    </lineage>
</organism>
<feature type="transmembrane region" description="Helical" evidence="3">
    <location>
        <begin position="41"/>
        <end position="62"/>
    </location>
</feature>
<feature type="domain" description="Multidrug resistance protein MdtA-like barrel-sandwich hybrid" evidence="4">
    <location>
        <begin position="83"/>
        <end position="279"/>
    </location>
</feature>
<comment type="caution">
    <text evidence="6">The sequence shown here is derived from an EMBL/GenBank/DDBJ whole genome shotgun (WGS) entry which is preliminary data.</text>
</comment>
<evidence type="ECO:0000256" key="2">
    <source>
        <dbReference type="SAM" id="MobiDB-lite"/>
    </source>
</evidence>
<dbReference type="PANTHER" id="PTHR30386:SF24">
    <property type="entry name" value="MULTIDRUG RESISTANCE EFFLUX PUMP"/>
    <property type="match status" value="1"/>
</dbReference>
<keyword evidence="3" id="KW-0812">Transmembrane</keyword>
<feature type="region of interest" description="Disordered" evidence="2">
    <location>
        <begin position="378"/>
        <end position="403"/>
    </location>
</feature>
<dbReference type="AlphaFoldDB" id="T0IVS0"/>
<dbReference type="Pfam" id="PF25917">
    <property type="entry name" value="BSH_RND"/>
    <property type="match status" value="1"/>
</dbReference>